<organism evidence="3 4">
    <name type="scientific">Starmerella bacillaris</name>
    <name type="common">Yeast</name>
    <name type="synonym">Candida zemplinina</name>
    <dbReference type="NCBI Taxonomy" id="1247836"/>
    <lineage>
        <taxon>Eukaryota</taxon>
        <taxon>Fungi</taxon>
        <taxon>Dikarya</taxon>
        <taxon>Ascomycota</taxon>
        <taxon>Saccharomycotina</taxon>
        <taxon>Dipodascomycetes</taxon>
        <taxon>Dipodascales</taxon>
        <taxon>Trichomonascaceae</taxon>
        <taxon>Starmerella</taxon>
    </lineage>
</organism>
<evidence type="ECO:0000256" key="2">
    <source>
        <dbReference type="SAM" id="Phobius"/>
    </source>
</evidence>
<reference evidence="3 4" key="1">
    <citation type="journal article" date="2023" name="Elife">
        <title>Identification of key yeast species and microbe-microbe interactions impacting larval growth of Drosophila in the wild.</title>
        <authorList>
            <person name="Mure A."/>
            <person name="Sugiura Y."/>
            <person name="Maeda R."/>
            <person name="Honda K."/>
            <person name="Sakurai N."/>
            <person name="Takahashi Y."/>
            <person name="Watada M."/>
            <person name="Katoh T."/>
            <person name="Gotoh A."/>
            <person name="Gotoh Y."/>
            <person name="Taniguchi I."/>
            <person name="Nakamura K."/>
            <person name="Hayashi T."/>
            <person name="Katayama T."/>
            <person name="Uemura T."/>
            <person name="Hattori Y."/>
        </authorList>
    </citation>
    <scope>NUCLEOTIDE SEQUENCE [LARGE SCALE GENOMIC DNA]</scope>
    <source>
        <strain evidence="3 4">SB-73</strain>
    </source>
</reference>
<accession>A0AAV5REW6</accession>
<feature type="compositionally biased region" description="Low complexity" evidence="1">
    <location>
        <begin position="172"/>
        <end position="191"/>
    </location>
</feature>
<gene>
    <name evidence="3" type="ORF">DASB73_002460</name>
</gene>
<dbReference type="EMBL" id="BTGC01000001">
    <property type="protein sequence ID" value="GMM49288.1"/>
    <property type="molecule type" value="Genomic_DNA"/>
</dbReference>
<evidence type="ECO:0000256" key="1">
    <source>
        <dbReference type="SAM" id="MobiDB-lite"/>
    </source>
</evidence>
<feature type="compositionally biased region" description="Polar residues" evidence="1">
    <location>
        <begin position="91"/>
        <end position="101"/>
    </location>
</feature>
<evidence type="ECO:0000313" key="4">
    <source>
        <dbReference type="Proteomes" id="UP001362899"/>
    </source>
</evidence>
<proteinExistence type="predicted"/>
<keyword evidence="2" id="KW-0812">Transmembrane</keyword>
<feature type="compositionally biased region" description="Low complexity" evidence="1">
    <location>
        <begin position="208"/>
        <end position="221"/>
    </location>
</feature>
<evidence type="ECO:0000313" key="3">
    <source>
        <dbReference type="EMBL" id="GMM49288.1"/>
    </source>
</evidence>
<feature type="compositionally biased region" description="Basic residues" evidence="1">
    <location>
        <begin position="160"/>
        <end position="171"/>
    </location>
</feature>
<comment type="caution">
    <text evidence="3">The sequence shown here is derived from an EMBL/GenBank/DDBJ whole genome shotgun (WGS) entry which is preliminary data.</text>
</comment>
<feature type="compositionally biased region" description="Low complexity" evidence="1">
    <location>
        <begin position="237"/>
        <end position="249"/>
    </location>
</feature>
<feature type="transmembrane region" description="Helical" evidence="2">
    <location>
        <begin position="332"/>
        <end position="350"/>
    </location>
</feature>
<feature type="compositionally biased region" description="Basic and acidic residues" evidence="1">
    <location>
        <begin position="149"/>
        <end position="159"/>
    </location>
</feature>
<feature type="compositionally biased region" description="Polar residues" evidence="1">
    <location>
        <begin position="134"/>
        <end position="147"/>
    </location>
</feature>
<keyword evidence="4" id="KW-1185">Reference proteome</keyword>
<feature type="region of interest" description="Disordered" evidence="1">
    <location>
        <begin position="71"/>
        <end position="114"/>
    </location>
</feature>
<feature type="compositionally biased region" description="Polar residues" evidence="1">
    <location>
        <begin position="49"/>
        <end position="58"/>
    </location>
</feature>
<keyword evidence="2" id="KW-0472">Membrane</keyword>
<dbReference type="Proteomes" id="UP001362899">
    <property type="component" value="Unassembled WGS sequence"/>
</dbReference>
<feature type="region of interest" description="Disordered" evidence="1">
    <location>
        <begin position="128"/>
        <end position="249"/>
    </location>
</feature>
<feature type="compositionally biased region" description="Polar residues" evidence="1">
    <location>
        <begin position="197"/>
        <end position="207"/>
    </location>
</feature>
<dbReference type="AlphaFoldDB" id="A0AAV5REW6"/>
<name>A0AAV5REW6_STABA</name>
<feature type="region of interest" description="Disordered" evidence="1">
    <location>
        <begin position="47"/>
        <end position="66"/>
    </location>
</feature>
<sequence length="384" mass="42024">MSIDISKLDSEASKIGSLGSSLILNRVIERRASSQPAENVKISEPFLSNPLTYATPSSEGKAYSSDSRRFLARTGHNSNDSIKLEIPPLSKKSSVQSSPNIKSEESSPHSTSSINRLNESFISSDVDGGHIGTNYDSQQGSYNSLNATDRPDSDLDMKYKSSKSNKPKNSKSTRASKSPISSSGSNNNPKPELNPSLPHTDSSGNINSTPFPLGSLSLSPTSTPPPVSIRRTPSEKSNTSARSSVANSRRSSYQLSPFIPKALSSPLLNPKQDVDHVNHTEYSPPFPVALRPPVFDLDHPNYRYPIITENLEVKMSSSTKLLKKISNATRTFTFLFGIMAIIYVLCGFISDHYITSKLIPLYSGESDPSPWLRVNNDLIRKLEF</sequence>
<protein>
    <submittedName>
        <fullName evidence="3">Uncharacterized protein</fullName>
    </submittedName>
</protein>
<keyword evidence="2" id="KW-1133">Transmembrane helix</keyword>